<proteinExistence type="predicted"/>
<evidence type="ECO:0000313" key="3">
    <source>
        <dbReference type="EMBL" id="TCD65518.1"/>
    </source>
</evidence>
<evidence type="ECO:0000256" key="1">
    <source>
        <dbReference type="SAM" id="MobiDB-lite"/>
    </source>
</evidence>
<dbReference type="Proteomes" id="UP000292702">
    <property type="component" value="Unassembled WGS sequence"/>
</dbReference>
<protein>
    <submittedName>
        <fullName evidence="3">Uncharacterized protein</fullName>
    </submittedName>
</protein>
<name>A0A4R0RNS2_9APHY</name>
<dbReference type="EMBL" id="RWJN01000176">
    <property type="protein sequence ID" value="TCD65518.1"/>
    <property type="molecule type" value="Genomic_DNA"/>
</dbReference>
<dbReference type="AlphaFoldDB" id="A0A4R0RNS2"/>
<reference evidence="3 4" key="1">
    <citation type="submission" date="2018-11" db="EMBL/GenBank/DDBJ databases">
        <title>Genome assembly of Steccherinum ochraceum LE-BIN_3174, the white-rot fungus of the Steccherinaceae family (The Residual Polyporoid clade, Polyporales, Basidiomycota).</title>
        <authorList>
            <person name="Fedorova T.V."/>
            <person name="Glazunova O.A."/>
            <person name="Landesman E.O."/>
            <person name="Moiseenko K.V."/>
            <person name="Psurtseva N.V."/>
            <person name="Savinova O.S."/>
            <person name="Shakhova N.V."/>
            <person name="Tyazhelova T.V."/>
            <person name="Vasina D.V."/>
        </authorList>
    </citation>
    <scope>NUCLEOTIDE SEQUENCE [LARGE SCALE GENOMIC DNA]</scope>
    <source>
        <strain evidence="3 4">LE-BIN_3174</strain>
    </source>
</reference>
<sequence>MANPAFVGMVLIAGLMIKGAVTGRLRAPEPDIDDVLPTGDTLNDIYSIDDIDDDLIGQKALLKVAPEAEDDSTFVVPEPRKRSVYPNVVNYEAVEAATEARRIVWDGRQIFFNLPQTYLQYYDNATESSQKIDIADTAQVLNQPLRRCAVDAHVKVQPAEVVDDGTLVSAQSSVGSLSGRQDDTTVPRELALVLHRPLCIPLPVGYRKFYVTAAGVAYEIVGRPIPKRRTRRGKKKRTPRPDADGENKENVGKKPQEKVKVNQLPPSRPALATLATAY</sequence>
<accession>A0A4R0RNS2</accession>
<feature type="compositionally biased region" description="Basic and acidic residues" evidence="1">
    <location>
        <begin position="239"/>
        <end position="260"/>
    </location>
</feature>
<evidence type="ECO:0000256" key="2">
    <source>
        <dbReference type="SAM" id="SignalP"/>
    </source>
</evidence>
<comment type="caution">
    <text evidence="3">The sequence shown here is derived from an EMBL/GenBank/DDBJ whole genome shotgun (WGS) entry which is preliminary data.</text>
</comment>
<gene>
    <name evidence="3" type="ORF">EIP91_002526</name>
</gene>
<organism evidence="3 4">
    <name type="scientific">Steccherinum ochraceum</name>
    <dbReference type="NCBI Taxonomy" id="92696"/>
    <lineage>
        <taxon>Eukaryota</taxon>
        <taxon>Fungi</taxon>
        <taxon>Dikarya</taxon>
        <taxon>Basidiomycota</taxon>
        <taxon>Agaricomycotina</taxon>
        <taxon>Agaricomycetes</taxon>
        <taxon>Polyporales</taxon>
        <taxon>Steccherinaceae</taxon>
        <taxon>Steccherinum</taxon>
    </lineage>
</organism>
<keyword evidence="4" id="KW-1185">Reference proteome</keyword>
<feature type="chain" id="PRO_5020822929" evidence="2">
    <location>
        <begin position="23"/>
        <end position="278"/>
    </location>
</feature>
<feature type="region of interest" description="Disordered" evidence="1">
    <location>
        <begin position="227"/>
        <end position="278"/>
    </location>
</feature>
<feature type="compositionally biased region" description="Basic residues" evidence="1">
    <location>
        <begin position="227"/>
        <end position="238"/>
    </location>
</feature>
<feature type="signal peptide" evidence="2">
    <location>
        <begin position="1"/>
        <end position="22"/>
    </location>
</feature>
<evidence type="ECO:0000313" key="4">
    <source>
        <dbReference type="Proteomes" id="UP000292702"/>
    </source>
</evidence>
<keyword evidence="2" id="KW-0732">Signal</keyword>